<name>A0A1M6WCA7_PSETH</name>
<reference evidence="2 3" key="1">
    <citation type="submission" date="2016-11" db="EMBL/GenBank/DDBJ databases">
        <authorList>
            <person name="Jaros S."/>
            <person name="Januszkiewicz K."/>
            <person name="Wedrychowicz H."/>
        </authorList>
    </citation>
    <scope>NUCLEOTIDE SEQUENCE [LARGE SCALE GENOMIC DNA]</scope>
    <source>
        <strain evidence="2 3">DSM 43832</strain>
    </source>
</reference>
<dbReference type="AlphaFoldDB" id="A0A1M6WCA7"/>
<sequence length="403" mass="41149">MLIGVLLLAAVTLFGASSDAARTTSEPAATPIPPPPAQATAVPAAFAEAWRAPSDATDTPVVAGNAVVTGDGSTVSGHVAATGEVAWTYARDVPLCTVGSGFDALADAARVLALYRNGEWCSELTALRPDTGTRAAARNPDLRSDTALIGNGTLVAGTGVRTIEVMRYDLVRTLEYGYLEAPVNEGAQPRPTCLHTSALLGPDQLAVVERCPGEPADRLTLLDPDDTKDGRPVERWSVPLAAAGAGLVAVTGDRVAVVLPGPARIVVFDEAGTQVAAVPVDVSDAALAAAAEPPAGVPATSSDVRQLTWWTGADTILLDPESLIPLATVEDTLGPGVTYGDATLVPVPEGLAVVGRSGAGSDPVVRTIPVARADRTAPVRLATQGAVLVEQRGDQIVALVPAR</sequence>
<keyword evidence="3" id="KW-1185">Reference proteome</keyword>
<feature type="chain" id="PRO_5039596217" description="PQQ-like domain-containing protein" evidence="1">
    <location>
        <begin position="21"/>
        <end position="403"/>
    </location>
</feature>
<dbReference type="InterPro" id="IPR015943">
    <property type="entry name" value="WD40/YVTN_repeat-like_dom_sf"/>
</dbReference>
<gene>
    <name evidence="2" type="ORF">SAMN05443637_11488</name>
</gene>
<evidence type="ECO:0008006" key="4">
    <source>
        <dbReference type="Google" id="ProtNLM"/>
    </source>
</evidence>
<evidence type="ECO:0000256" key="1">
    <source>
        <dbReference type="SAM" id="SignalP"/>
    </source>
</evidence>
<protein>
    <recommendedName>
        <fullName evidence="4">PQQ-like domain-containing protein</fullName>
    </recommendedName>
</protein>
<dbReference type="STRING" id="1848.SAMN05443637_11488"/>
<dbReference type="InterPro" id="IPR011047">
    <property type="entry name" value="Quinoprotein_ADH-like_sf"/>
</dbReference>
<accession>A0A1M6WCA7</accession>
<organism evidence="2 3">
    <name type="scientific">Pseudonocardia thermophila</name>
    <dbReference type="NCBI Taxonomy" id="1848"/>
    <lineage>
        <taxon>Bacteria</taxon>
        <taxon>Bacillati</taxon>
        <taxon>Actinomycetota</taxon>
        <taxon>Actinomycetes</taxon>
        <taxon>Pseudonocardiales</taxon>
        <taxon>Pseudonocardiaceae</taxon>
        <taxon>Pseudonocardia</taxon>
    </lineage>
</organism>
<dbReference type="Proteomes" id="UP000184363">
    <property type="component" value="Unassembled WGS sequence"/>
</dbReference>
<evidence type="ECO:0000313" key="3">
    <source>
        <dbReference type="Proteomes" id="UP000184363"/>
    </source>
</evidence>
<dbReference type="Gene3D" id="2.130.10.10">
    <property type="entry name" value="YVTN repeat-like/Quinoprotein amine dehydrogenase"/>
    <property type="match status" value="1"/>
</dbReference>
<keyword evidence="1" id="KW-0732">Signal</keyword>
<evidence type="ECO:0000313" key="2">
    <source>
        <dbReference type="EMBL" id="SHK91324.1"/>
    </source>
</evidence>
<feature type="signal peptide" evidence="1">
    <location>
        <begin position="1"/>
        <end position="20"/>
    </location>
</feature>
<dbReference type="EMBL" id="FRAP01000014">
    <property type="protein sequence ID" value="SHK91324.1"/>
    <property type="molecule type" value="Genomic_DNA"/>
</dbReference>
<proteinExistence type="predicted"/>
<dbReference type="SUPFAM" id="SSF50998">
    <property type="entry name" value="Quinoprotein alcohol dehydrogenase-like"/>
    <property type="match status" value="1"/>
</dbReference>